<dbReference type="AlphaFoldDB" id="A0A420T8X2"/>
<protein>
    <recommendedName>
        <fullName evidence="7">Zn(2)-C6 fungal-type domain-containing protein</fullName>
    </recommendedName>
</protein>
<dbReference type="InterPro" id="IPR036864">
    <property type="entry name" value="Zn2-C6_fun-type_DNA-bd_sf"/>
</dbReference>
<evidence type="ECO:0000259" key="7">
    <source>
        <dbReference type="PROSITE" id="PS50048"/>
    </source>
</evidence>
<dbReference type="SMART" id="SM00066">
    <property type="entry name" value="GAL4"/>
    <property type="match status" value="1"/>
</dbReference>
<evidence type="ECO:0000256" key="4">
    <source>
        <dbReference type="ARBA" id="ARBA00023163"/>
    </source>
</evidence>
<gene>
    <name evidence="8" type="ORF">BFJ72_g7443</name>
</gene>
<name>A0A420T8X2_GIBIN</name>
<dbReference type="Gene3D" id="4.10.240.10">
    <property type="entry name" value="Zn(2)-C6 fungal-type DNA-binding domain"/>
    <property type="match status" value="1"/>
</dbReference>
<dbReference type="SUPFAM" id="SSF57701">
    <property type="entry name" value="Zn2/Cys6 DNA-binding domain"/>
    <property type="match status" value="1"/>
</dbReference>
<dbReference type="InterPro" id="IPR001138">
    <property type="entry name" value="Zn2Cys6_DnaBD"/>
</dbReference>
<dbReference type="CDD" id="cd00067">
    <property type="entry name" value="GAL4"/>
    <property type="match status" value="1"/>
</dbReference>
<dbReference type="GO" id="GO:0000981">
    <property type="term" value="F:DNA-binding transcription factor activity, RNA polymerase II-specific"/>
    <property type="evidence" value="ECO:0007669"/>
    <property type="project" value="InterPro"/>
</dbReference>
<proteinExistence type="predicted"/>
<dbReference type="GO" id="GO:0006351">
    <property type="term" value="P:DNA-templated transcription"/>
    <property type="evidence" value="ECO:0007669"/>
    <property type="project" value="InterPro"/>
</dbReference>
<dbReference type="PROSITE" id="PS50048">
    <property type="entry name" value="ZN2_CY6_FUNGAL_2"/>
    <property type="match status" value="1"/>
</dbReference>
<dbReference type="GO" id="GO:0008270">
    <property type="term" value="F:zinc ion binding"/>
    <property type="evidence" value="ECO:0007669"/>
    <property type="project" value="InterPro"/>
</dbReference>
<dbReference type="GO" id="GO:0003677">
    <property type="term" value="F:DNA binding"/>
    <property type="evidence" value="ECO:0007669"/>
    <property type="project" value="InterPro"/>
</dbReference>
<dbReference type="Pfam" id="PF00172">
    <property type="entry name" value="Zn_clus"/>
    <property type="match status" value="1"/>
</dbReference>
<dbReference type="Pfam" id="PF04082">
    <property type="entry name" value="Fungal_trans"/>
    <property type="match status" value="1"/>
</dbReference>
<dbReference type="PROSITE" id="PS00463">
    <property type="entry name" value="ZN2_CY6_FUNGAL_1"/>
    <property type="match status" value="1"/>
</dbReference>
<sequence length="793" mass="88832">MHFSDTLVRHRALHERPSWTRPRRRRGQACASCSRLKQSCDGGQPCSRCQVKEKECVYSSGKPAAVGDADDGQAPSVSSPVADVPDETVMSGDLQTALDEWHNPQSVSSDTSGMRTIASGTIYASVRDTHCEWDRPRALPAQHPFDGDMGALDTMSDSTWTPWNTLVANLSVPWFTDGFGVPMDFADLPDLVNPPQTLMHNAPAPPETAPAPISNGIRPSSAPVSRQTYISPQNICSSHTRPCEPFPETQALTLERAGAEVFGHVHRIPQQAIQGLNDFYRTQMGDVPLIILPYDIVHAFVELYFEYFDSQFPFLHPSRLEDPDLPFLLLLATAAVGSHYSEIPGAERYNLILCDLLARAAEPAVRFPTAATCHELTWRNQVSNHILNVDTHTMQSVFLLHVLWMFSRSHRDKLVLQHRGSSLATMCRDLLGRADKRHHSSQSGLDGEEEWQAWLTKESELRLATCVQVLECLCHTFLGTTLLLNLREATRQLPCPERMWKSRDAADWKARREIPSDSQCGSAAQKEPSRLDTFTCKVILLDLYVEEKSISRQIRTSQLLHSSLTAYLSTTDGLLPESPRMDPRRDTTLLDKAVSDFTFARLGGGPVSDDTLFHAIAILRIVPLESLNSATGWQTTKEQRSQSKMYFKDFFHNHGPKARKGLWHSACIFKLTRGSRRLVCYDVLCITVAMSYIYCYCEARTSLLPTSARPQILRLDQIQERAAVEDWIQKGADSVVHLTGVGLLDGDDACVRFLRDLERGLANQIAWHGFCRAFASSFAQLRRGEIPTKHIKD</sequence>
<evidence type="ECO:0000313" key="9">
    <source>
        <dbReference type="Proteomes" id="UP000283569"/>
    </source>
</evidence>
<evidence type="ECO:0000313" key="8">
    <source>
        <dbReference type="EMBL" id="RKL37983.1"/>
    </source>
</evidence>
<feature type="region of interest" description="Disordered" evidence="6">
    <location>
        <begin position="200"/>
        <end position="224"/>
    </location>
</feature>
<evidence type="ECO:0000256" key="6">
    <source>
        <dbReference type="SAM" id="MobiDB-lite"/>
    </source>
</evidence>
<evidence type="ECO:0000256" key="3">
    <source>
        <dbReference type="ARBA" id="ARBA00023015"/>
    </source>
</evidence>
<evidence type="ECO:0000256" key="5">
    <source>
        <dbReference type="ARBA" id="ARBA00023242"/>
    </source>
</evidence>
<evidence type="ECO:0000256" key="1">
    <source>
        <dbReference type="ARBA" id="ARBA00022723"/>
    </source>
</evidence>
<keyword evidence="4" id="KW-0804">Transcription</keyword>
<keyword evidence="5" id="KW-0539">Nucleus</keyword>
<dbReference type="PANTHER" id="PTHR47660:SF2">
    <property type="entry name" value="TRANSCRIPTION FACTOR WITH C2H2 AND ZN(2)-CYS(6) DNA BINDING DOMAIN (EUROFUNG)"/>
    <property type="match status" value="1"/>
</dbReference>
<dbReference type="InterPro" id="IPR007219">
    <property type="entry name" value="XnlR_reg_dom"/>
</dbReference>
<evidence type="ECO:0000256" key="2">
    <source>
        <dbReference type="ARBA" id="ARBA00022833"/>
    </source>
</evidence>
<comment type="caution">
    <text evidence="8">The sequence shown here is derived from an EMBL/GenBank/DDBJ whole genome shotgun (WGS) entry which is preliminary data.</text>
</comment>
<dbReference type="EMBL" id="MRDB01000024">
    <property type="protein sequence ID" value="RKL37983.1"/>
    <property type="molecule type" value="Genomic_DNA"/>
</dbReference>
<dbReference type="CDD" id="cd12148">
    <property type="entry name" value="fungal_TF_MHR"/>
    <property type="match status" value="1"/>
</dbReference>
<feature type="domain" description="Zn(2)-C6 fungal-type" evidence="7">
    <location>
        <begin position="29"/>
        <end position="58"/>
    </location>
</feature>
<keyword evidence="3" id="KW-0805">Transcription regulation</keyword>
<dbReference type="Proteomes" id="UP000283569">
    <property type="component" value="Unassembled WGS sequence"/>
</dbReference>
<organism evidence="8 9">
    <name type="scientific">Gibberella intermedia</name>
    <name type="common">Bulb rot disease fungus</name>
    <name type="synonym">Fusarium proliferatum</name>
    <dbReference type="NCBI Taxonomy" id="948311"/>
    <lineage>
        <taxon>Eukaryota</taxon>
        <taxon>Fungi</taxon>
        <taxon>Dikarya</taxon>
        <taxon>Ascomycota</taxon>
        <taxon>Pezizomycotina</taxon>
        <taxon>Sordariomycetes</taxon>
        <taxon>Hypocreomycetidae</taxon>
        <taxon>Hypocreales</taxon>
        <taxon>Nectriaceae</taxon>
        <taxon>Fusarium</taxon>
        <taxon>Fusarium fujikuroi species complex</taxon>
    </lineage>
</organism>
<accession>A0A420T8X2</accession>
<keyword evidence="1" id="KW-0479">Metal-binding</keyword>
<dbReference type="PANTHER" id="PTHR47660">
    <property type="entry name" value="TRANSCRIPTION FACTOR WITH C2H2 AND ZN(2)-CYS(6) DNA BINDING DOMAIN (EUROFUNG)-RELATED-RELATED"/>
    <property type="match status" value="1"/>
</dbReference>
<keyword evidence="2" id="KW-0862">Zinc</keyword>
<feature type="region of interest" description="Disordered" evidence="6">
    <location>
        <begin position="65"/>
        <end position="84"/>
    </location>
</feature>
<reference evidence="8 9" key="1">
    <citation type="journal article" date="2018" name="Sci. Rep.">
        <title>Characterisation of pathogen-specific regions and novel effector candidates in Fusarium oxysporum f. sp. cepae.</title>
        <authorList>
            <person name="Armitage A.D."/>
            <person name="Taylor A."/>
            <person name="Sobczyk M.K."/>
            <person name="Baxter L."/>
            <person name="Greenfield B.P."/>
            <person name="Bates H.J."/>
            <person name="Wilson F."/>
            <person name="Jackson A.C."/>
            <person name="Ott S."/>
            <person name="Harrison R.J."/>
            <person name="Clarkson J.P."/>
        </authorList>
    </citation>
    <scope>NUCLEOTIDE SEQUENCE [LARGE SCALE GENOMIC DNA]</scope>
    <source>
        <strain evidence="8 9">Fp_A8</strain>
    </source>
</reference>